<comment type="caution">
    <text evidence="1">The sequence shown here is derived from an EMBL/GenBank/DDBJ whole genome shotgun (WGS) entry which is preliminary data.</text>
</comment>
<sequence length="160" mass="18410">MHSMLEFPTFPYTACTSFRCSPIKGNSLFTLKIGMSYHLATSAGIEIFGSFMNLNLNTIKRPTGLNDIASYHVSGTETTKNPRNSVLKKSLSLIKSILIRTNVCLYYKNVNKNQNSHLKIKNTLKCFFNSNLRYRQKSEFVFDFKNLQKYDSKRIKMSLI</sequence>
<proteinExistence type="predicted"/>
<name>A0A3M7SS37_BRAPC</name>
<evidence type="ECO:0000313" key="1">
    <source>
        <dbReference type="EMBL" id="RNA38519.1"/>
    </source>
</evidence>
<dbReference type="EMBL" id="REGN01000860">
    <property type="protein sequence ID" value="RNA38519.1"/>
    <property type="molecule type" value="Genomic_DNA"/>
</dbReference>
<accession>A0A3M7SS37</accession>
<organism evidence="1 2">
    <name type="scientific">Brachionus plicatilis</name>
    <name type="common">Marine rotifer</name>
    <name type="synonym">Brachionus muelleri</name>
    <dbReference type="NCBI Taxonomy" id="10195"/>
    <lineage>
        <taxon>Eukaryota</taxon>
        <taxon>Metazoa</taxon>
        <taxon>Spiralia</taxon>
        <taxon>Gnathifera</taxon>
        <taxon>Rotifera</taxon>
        <taxon>Eurotatoria</taxon>
        <taxon>Monogononta</taxon>
        <taxon>Pseudotrocha</taxon>
        <taxon>Ploima</taxon>
        <taxon>Brachionidae</taxon>
        <taxon>Brachionus</taxon>
    </lineage>
</organism>
<reference evidence="1 2" key="1">
    <citation type="journal article" date="2018" name="Sci. Rep.">
        <title>Genomic signatures of local adaptation to the degree of environmental predictability in rotifers.</title>
        <authorList>
            <person name="Franch-Gras L."/>
            <person name="Hahn C."/>
            <person name="Garcia-Roger E.M."/>
            <person name="Carmona M.J."/>
            <person name="Serra M."/>
            <person name="Gomez A."/>
        </authorList>
    </citation>
    <scope>NUCLEOTIDE SEQUENCE [LARGE SCALE GENOMIC DNA]</scope>
    <source>
        <strain evidence="1">HYR1</strain>
    </source>
</reference>
<gene>
    <name evidence="1" type="ORF">BpHYR1_016935</name>
</gene>
<keyword evidence="2" id="KW-1185">Reference proteome</keyword>
<evidence type="ECO:0000313" key="2">
    <source>
        <dbReference type="Proteomes" id="UP000276133"/>
    </source>
</evidence>
<dbReference type="AlphaFoldDB" id="A0A3M7SS37"/>
<protein>
    <submittedName>
        <fullName evidence="1">Uncharacterized protein</fullName>
    </submittedName>
</protein>
<dbReference type="Proteomes" id="UP000276133">
    <property type="component" value="Unassembled WGS sequence"/>
</dbReference>